<feature type="domain" description="Purine catabolism PurC-like" evidence="2">
    <location>
        <begin position="33"/>
        <end position="132"/>
    </location>
</feature>
<dbReference type="EMBL" id="CP061169">
    <property type="protein sequence ID" value="QPZ38852.1"/>
    <property type="molecule type" value="Genomic_DNA"/>
</dbReference>
<dbReference type="PANTHER" id="PTHR33744:SF1">
    <property type="entry name" value="DNA-BINDING TRANSCRIPTIONAL ACTIVATOR ADER"/>
    <property type="match status" value="1"/>
</dbReference>
<protein>
    <submittedName>
        <fullName evidence="5">PucR family transcriptional regulator</fullName>
    </submittedName>
</protein>
<evidence type="ECO:0000256" key="1">
    <source>
        <dbReference type="ARBA" id="ARBA00006754"/>
    </source>
</evidence>
<accession>A0ABX6YKI6</accession>
<keyword evidence="6" id="KW-1185">Reference proteome</keyword>
<comment type="similarity">
    <text evidence="1">Belongs to the CdaR family.</text>
</comment>
<proteinExistence type="inferred from homology"/>
<dbReference type="InterPro" id="IPR042070">
    <property type="entry name" value="PucR_C-HTH_sf"/>
</dbReference>
<dbReference type="InterPro" id="IPR051448">
    <property type="entry name" value="CdaR-like_regulators"/>
</dbReference>
<name>A0ABX6YKI6_9MICO</name>
<reference evidence="5 6" key="1">
    <citation type="submission" date="2020-12" db="EMBL/GenBank/DDBJ databases">
        <title>Microbacterium sp. HY060.</title>
        <authorList>
            <person name="Zhou J."/>
        </authorList>
    </citation>
    <scope>NUCLEOTIDE SEQUENCE [LARGE SCALE GENOMIC DNA]</scope>
    <source>
        <strain evidence="5 6">HY60</strain>
    </source>
</reference>
<feature type="domain" description="PucR C-terminal helix-turn-helix" evidence="3">
    <location>
        <begin position="454"/>
        <end position="512"/>
    </location>
</feature>
<dbReference type="Pfam" id="PF13556">
    <property type="entry name" value="HTH_30"/>
    <property type="match status" value="1"/>
</dbReference>
<dbReference type="Pfam" id="PF17853">
    <property type="entry name" value="GGDEF_2"/>
    <property type="match status" value="1"/>
</dbReference>
<dbReference type="PANTHER" id="PTHR33744">
    <property type="entry name" value="CARBOHYDRATE DIACID REGULATOR"/>
    <property type="match status" value="1"/>
</dbReference>
<gene>
    <name evidence="5" type="ORF">HCR76_01730</name>
</gene>
<evidence type="ECO:0000313" key="5">
    <source>
        <dbReference type="EMBL" id="QPZ38852.1"/>
    </source>
</evidence>
<dbReference type="Pfam" id="PF07905">
    <property type="entry name" value="PucR"/>
    <property type="match status" value="1"/>
</dbReference>
<dbReference type="Proteomes" id="UP000662814">
    <property type="component" value="Chromosome"/>
</dbReference>
<evidence type="ECO:0000313" key="6">
    <source>
        <dbReference type="Proteomes" id="UP000662814"/>
    </source>
</evidence>
<evidence type="ECO:0000259" key="3">
    <source>
        <dbReference type="Pfam" id="PF13556"/>
    </source>
</evidence>
<dbReference type="InterPro" id="IPR025736">
    <property type="entry name" value="PucR_C-HTH_dom"/>
</dbReference>
<dbReference type="InterPro" id="IPR012914">
    <property type="entry name" value="PucR_dom"/>
</dbReference>
<dbReference type="InterPro" id="IPR041522">
    <property type="entry name" value="CdaR_GGDEF"/>
</dbReference>
<sequence length="529" mass="56069">MAITVRRLLARDDLGLRLLSRLPETASPTVHPLDQSITWVAGTDLDDPTPFLAEGNVVLTTGRQFDHTANDTVDDYVTRLATFGIRAIGFATGVISNVPAELVTACQREQMPLFDVPYRTPFIAVTRYVADLVTAEAQGRSAWAADAQRSISLAALRNDGLHSSIVELSRLLDRPVTLFDARGDALHAVPAPLEVQSDTRRLLDRGIPTAIETDNGVLLQTIGRGGQLRGVLAVAGPLDNAAQSVVASVVALAVMALEQRRSLAEASLALRTGAWSSLRAGDVALARQLAGGSLPKDPVVVGLLSSPAPHEQEPRSQVAPRVVPHSSALDSVLSDPKLGTVFIARDGLCLAALFPAAETPGPTASDESLADAIAKRHGIRVGLSSFTTLDDIPRAVTEAERALGRTRAEGVVARFDQVTDAGFDAVLDTDAARSLARAMLRPVADHDAAHGTALVTALGVWLEHNGALHPAAASLGIHRHTLRKHIQKVEQLLSRNLTSAKVRAELTLALDALAQARSATRNPLGQEPH</sequence>
<dbReference type="RefSeq" id="WP_166985352.1">
    <property type="nucleotide sequence ID" value="NZ_CP061169.1"/>
</dbReference>
<evidence type="ECO:0000259" key="2">
    <source>
        <dbReference type="Pfam" id="PF07905"/>
    </source>
</evidence>
<dbReference type="Gene3D" id="1.10.10.2840">
    <property type="entry name" value="PucR C-terminal helix-turn-helix domain"/>
    <property type="match status" value="1"/>
</dbReference>
<feature type="domain" description="CdaR GGDEF-like" evidence="4">
    <location>
        <begin position="314"/>
        <end position="403"/>
    </location>
</feature>
<organism evidence="5 6">
    <name type="scientific">Paramicrobacterium chengjingii</name>
    <dbReference type="NCBI Taxonomy" id="2769067"/>
    <lineage>
        <taxon>Bacteria</taxon>
        <taxon>Bacillati</taxon>
        <taxon>Actinomycetota</taxon>
        <taxon>Actinomycetes</taxon>
        <taxon>Micrococcales</taxon>
        <taxon>Microbacteriaceae</taxon>
        <taxon>Paramicrobacterium</taxon>
    </lineage>
</organism>
<evidence type="ECO:0000259" key="4">
    <source>
        <dbReference type="Pfam" id="PF17853"/>
    </source>
</evidence>